<dbReference type="AlphaFoldDB" id="A0AA36CTR5"/>
<dbReference type="EMBL" id="CATQJA010002635">
    <property type="protein sequence ID" value="CAJ0575096.1"/>
    <property type="molecule type" value="Genomic_DNA"/>
</dbReference>
<name>A0AA36CTR5_9BILA</name>
<gene>
    <name evidence="1" type="ORF">MSPICULIGERA_LOCUS13412</name>
</gene>
<comment type="caution">
    <text evidence="1">The sequence shown here is derived from an EMBL/GenBank/DDBJ whole genome shotgun (WGS) entry which is preliminary data.</text>
</comment>
<dbReference type="Proteomes" id="UP001177023">
    <property type="component" value="Unassembled WGS sequence"/>
</dbReference>
<keyword evidence="2" id="KW-1185">Reference proteome</keyword>
<organism evidence="1 2">
    <name type="scientific">Mesorhabditis spiculigera</name>
    <dbReference type="NCBI Taxonomy" id="96644"/>
    <lineage>
        <taxon>Eukaryota</taxon>
        <taxon>Metazoa</taxon>
        <taxon>Ecdysozoa</taxon>
        <taxon>Nematoda</taxon>
        <taxon>Chromadorea</taxon>
        <taxon>Rhabditida</taxon>
        <taxon>Rhabditina</taxon>
        <taxon>Rhabditomorpha</taxon>
        <taxon>Rhabditoidea</taxon>
        <taxon>Rhabditidae</taxon>
        <taxon>Mesorhabditinae</taxon>
        <taxon>Mesorhabditis</taxon>
    </lineage>
</organism>
<proteinExistence type="predicted"/>
<evidence type="ECO:0000313" key="1">
    <source>
        <dbReference type="EMBL" id="CAJ0575096.1"/>
    </source>
</evidence>
<evidence type="ECO:0000313" key="2">
    <source>
        <dbReference type="Proteomes" id="UP001177023"/>
    </source>
</evidence>
<sequence>MLHPELVVEIGFLVEDASVVLVLGGSVELAVSWDHVDGGVPEVVDSELLLVWLVVIEFVASVTDIVDPDEAVVSVELVVVRPSVEIELEAALVLLAVPVYLSVEASEVVLIVLAEDSEAVLSGLVISVGLGLNSEVDHVSLASERSATNNTLHSGAGKVEAVVSALLEGSEVDEVDKRACVGSEVGADQVEEAVGFELMLDGVTEVDDVPEVGVEFLGAPVFSVVDTLLPLSSDVAVDIGIAVGVVCWEVIVDSVVVKLLVDSEGDVGVVVLVAVPDSLVEKLGVDSESDDVDLVARLVLSVVSVDSVGGVVLPDTDMEIVSADVVDPVLPTLLLKIETLDEDVAEVMVVLRSGDVDSVVEIESLDVKVEEGIVGELEIVVPGWVGLELAAPDVDTLG</sequence>
<reference evidence="1" key="1">
    <citation type="submission" date="2023-06" db="EMBL/GenBank/DDBJ databases">
        <authorList>
            <person name="Delattre M."/>
        </authorList>
    </citation>
    <scope>NUCLEOTIDE SEQUENCE</scope>
    <source>
        <strain evidence="1">AF72</strain>
    </source>
</reference>
<protein>
    <submittedName>
        <fullName evidence="1">Uncharacterized protein</fullName>
    </submittedName>
</protein>
<accession>A0AA36CTR5</accession>
<feature type="non-terminal residue" evidence="1">
    <location>
        <position position="398"/>
    </location>
</feature>